<evidence type="ECO:0000256" key="2">
    <source>
        <dbReference type="ARBA" id="ARBA00022844"/>
    </source>
</evidence>
<evidence type="ECO:0000256" key="1">
    <source>
        <dbReference type="ARBA" id="ARBA00004328"/>
    </source>
</evidence>
<accession>A0A482A661</accession>
<feature type="region of interest" description="Disordered" evidence="3">
    <location>
        <begin position="41"/>
        <end position="103"/>
    </location>
</feature>
<keyword evidence="2" id="KW-0946">Virion</keyword>
<dbReference type="GO" id="GO:0019028">
    <property type="term" value="C:viral capsid"/>
    <property type="evidence" value="ECO:0007669"/>
    <property type="project" value="InterPro"/>
</dbReference>
<comment type="subcellular location">
    <subcellularLocation>
        <location evidence="1">Virion</location>
    </subcellularLocation>
</comment>
<feature type="compositionally biased region" description="Basic and acidic residues" evidence="3">
    <location>
        <begin position="44"/>
        <end position="67"/>
    </location>
</feature>
<proteinExistence type="predicted"/>
<reference evidence="4" key="1">
    <citation type="journal article" date="2019" name="Viruses">
        <title>Discovery and Characterization of Bukakata orbivirus (Reoviridae:Orbivirus), a Novel Virus from a Ugandan Bat.</title>
        <authorList>
            <person name="Fagre A.C."/>
            <person name="Lee J.S."/>
            <person name="Kityo R.M."/>
            <person name="Bergren N.A."/>
            <person name="Mossel E.C."/>
            <person name="Nakayiki T."/>
            <person name="Nalikka B."/>
            <person name="Nyakarahuka L."/>
            <person name="Gilbert A.T."/>
            <person name="Peterhans J.K."/>
            <person name="Crabtree M.B."/>
            <person name="Towner J.S."/>
            <person name="Amman B.R."/>
            <person name="Sealy T.K."/>
            <person name="Schuh A.J."/>
            <person name="Nichol S.T."/>
            <person name="Lutwama J.J."/>
            <person name="Miller B.R."/>
            <person name="Kading R.C."/>
        </authorList>
    </citation>
    <scope>NUCLEOTIDE SEQUENCE</scope>
    <source>
        <strain evidence="4">MK 6357</strain>
    </source>
</reference>
<dbReference type="GO" id="GO:0005198">
    <property type="term" value="F:structural molecule activity"/>
    <property type="evidence" value="ECO:0007669"/>
    <property type="project" value="InterPro"/>
</dbReference>
<evidence type="ECO:0000256" key="3">
    <source>
        <dbReference type="SAM" id="MobiDB-lite"/>
    </source>
</evidence>
<name>A0A482A661_9REOV</name>
<feature type="compositionally biased region" description="Low complexity" evidence="3">
    <location>
        <begin position="71"/>
        <end position="83"/>
    </location>
</feature>
<organism evidence="4">
    <name type="scientific">Japanaut virus</name>
    <dbReference type="NCBI Taxonomy" id="2547358"/>
    <lineage>
        <taxon>Viruses</taxon>
        <taxon>Riboviria</taxon>
        <taxon>Orthornavirae</taxon>
        <taxon>Duplornaviricota</taxon>
        <taxon>Resentoviricetes</taxon>
        <taxon>Reovirales</taxon>
        <taxon>Sedoreoviridae</taxon>
        <taxon>Orbivirus</taxon>
    </lineage>
</organism>
<dbReference type="Pfam" id="PF01516">
    <property type="entry name" value="Orbi_VP6"/>
    <property type="match status" value="2"/>
</dbReference>
<feature type="compositionally biased region" description="Basic and acidic residues" evidence="3">
    <location>
        <begin position="84"/>
        <end position="103"/>
    </location>
</feature>
<evidence type="ECO:0000313" key="4">
    <source>
        <dbReference type="EMBL" id="QBL15295.1"/>
    </source>
</evidence>
<dbReference type="EMBL" id="MK359253">
    <property type="protein sequence ID" value="QBL15295.1"/>
    <property type="molecule type" value="Genomic_RNA"/>
</dbReference>
<sequence length="267" mass="28816">MSAFVLLVPGDLIQAIVPDLESRGIKYKIKSWSDVGQNQAVAGTEKKGEEAGDSQTEKVNIKGHTGDDGSTAKGEGAAGADATGGDRTDKDENRIQKGDAKSAPELRWSVLTSEIADAIRKMSGSSVSVITKEGKDQNVIVIGRGLAKELGLGREELAIQKEELKEYKGVKGMIGKVEEVQSMKKLLMRTTQTAETKKDVPAKQSGVSLVSNDVLDVERATAYFTAPTGDTNWKEVARKASERRNIMAYSSTGEESQRDLIHLIDHI</sequence>
<dbReference type="InterPro" id="IPR001399">
    <property type="entry name" value="Orbi_VP6"/>
</dbReference>
<protein>
    <submittedName>
        <fullName evidence="4">VP6</fullName>
    </submittedName>
</protein>